<dbReference type="Pfam" id="PF13520">
    <property type="entry name" value="AA_permease_2"/>
    <property type="match status" value="1"/>
</dbReference>
<protein>
    <recommendedName>
        <fullName evidence="9">Amino acid permease/ SLC12A domain-containing protein</fullName>
    </recommendedName>
</protein>
<feature type="transmembrane region" description="Helical" evidence="6">
    <location>
        <begin position="507"/>
        <end position="529"/>
    </location>
</feature>
<dbReference type="RefSeq" id="WP_343251620.1">
    <property type="nucleotide sequence ID" value="NZ_HG937516.1"/>
</dbReference>
<feature type="transmembrane region" description="Helical" evidence="6">
    <location>
        <begin position="56"/>
        <end position="79"/>
    </location>
</feature>
<comment type="subcellular location">
    <subcellularLocation>
        <location evidence="1">Cell membrane</location>
        <topology evidence="1">Multi-pass membrane protein</topology>
    </subcellularLocation>
</comment>
<keyword evidence="3 6" id="KW-0812">Transmembrane</keyword>
<proteinExistence type="predicted"/>
<dbReference type="PANTHER" id="PTHR42770:SF18">
    <property type="entry name" value="ARGININE_AGMATINE ANTIPORTER"/>
    <property type="match status" value="1"/>
</dbReference>
<evidence type="ECO:0000256" key="3">
    <source>
        <dbReference type="ARBA" id="ARBA00022692"/>
    </source>
</evidence>
<feature type="transmembrane region" description="Helical" evidence="6">
    <location>
        <begin position="465"/>
        <end position="487"/>
    </location>
</feature>
<feature type="transmembrane region" description="Helical" evidence="6">
    <location>
        <begin position="420"/>
        <end position="444"/>
    </location>
</feature>
<feature type="transmembrane region" description="Helical" evidence="6">
    <location>
        <begin position="154"/>
        <end position="173"/>
    </location>
</feature>
<evidence type="ECO:0000313" key="8">
    <source>
        <dbReference type="Proteomes" id="UP000261764"/>
    </source>
</evidence>
<evidence type="ECO:0000256" key="5">
    <source>
        <dbReference type="ARBA" id="ARBA00023136"/>
    </source>
</evidence>
<feature type="transmembrane region" description="Helical" evidence="6">
    <location>
        <begin position="376"/>
        <end position="400"/>
    </location>
</feature>
<feature type="transmembrane region" description="Helical" evidence="6">
    <location>
        <begin position="320"/>
        <end position="343"/>
    </location>
</feature>
<evidence type="ECO:0008006" key="9">
    <source>
        <dbReference type="Google" id="ProtNLM"/>
    </source>
</evidence>
<sequence length="555" mass="61121">MEEIKSNLKQEAGGISLAAPQKKISFFSAMLIVMGSSIGAGIFFKSKDVLDLSQSSLVLAIFCWIIASISVIAMALALVEISSARNDNLSLLGWIKVFNGRTIFKASKNFMFYIYLPLTYFFMPLYSLLSLQDALGAFINDDASAIQFKTNADWAIWSLIGLGIAVYFVYVSGISSRIGNIHNKIITYIKFVPLAAVAIIGFVLVGLIPKETIEKISPTVVTPSNDTIAAGKELKTFTPGLGLFIAIGAIFFAFDGFYVAGGIQSEMKEPKKTPLAILLGLGITTLIYLILAISMSINGGSFYDMLENMRKAFGSVTGRIVFGVINLGIAIGVLGIINGFALWAPRYTEELIKTGELPYSLKYLNRLNDNRPVIGIVYSLVLSVPIYILFAIIGGLGYIPKSSYLDEQGAELYGSGMARLYGFTDLTSTWTSVFVFGFIAMAIYGGLRNRKHQKIQTDQKKYFKISAWIAVVTVAFSMAVTIIFPVIDMFLISQMNRLQPGYQDNVISRILVVFVLFLFGFGSFGTTVIEDMIYKHKHGSIDAFENWQKQNFKHS</sequence>
<dbReference type="GO" id="GO:0022857">
    <property type="term" value="F:transmembrane transporter activity"/>
    <property type="evidence" value="ECO:0007669"/>
    <property type="project" value="InterPro"/>
</dbReference>
<dbReference type="EMBL" id="HG937516">
    <property type="protein sequence ID" value="CDN40277.1"/>
    <property type="molecule type" value="Genomic_DNA"/>
</dbReference>
<accession>A0A292IID7</accession>
<dbReference type="PIRSF" id="PIRSF006060">
    <property type="entry name" value="AA_transporter"/>
    <property type="match status" value="1"/>
</dbReference>
<feature type="transmembrane region" description="Helical" evidence="6">
    <location>
        <begin position="185"/>
        <end position="208"/>
    </location>
</feature>
<feature type="transmembrane region" description="Helical" evidence="6">
    <location>
        <begin position="110"/>
        <end position="129"/>
    </location>
</feature>
<keyword evidence="2" id="KW-1003">Cell membrane</keyword>
<dbReference type="GO" id="GO:0005886">
    <property type="term" value="C:plasma membrane"/>
    <property type="evidence" value="ECO:0007669"/>
    <property type="project" value="UniProtKB-SubCell"/>
</dbReference>
<keyword evidence="4 6" id="KW-1133">Transmembrane helix</keyword>
<feature type="transmembrane region" description="Helical" evidence="6">
    <location>
        <begin position="275"/>
        <end position="300"/>
    </location>
</feature>
<evidence type="ECO:0000256" key="4">
    <source>
        <dbReference type="ARBA" id="ARBA00022989"/>
    </source>
</evidence>
<dbReference type="InterPro" id="IPR002293">
    <property type="entry name" value="AA/rel_permease1"/>
</dbReference>
<evidence type="ECO:0000313" key="7">
    <source>
        <dbReference type="EMBL" id="CDN40277.1"/>
    </source>
</evidence>
<dbReference type="AlphaFoldDB" id="A0A292IID7"/>
<keyword evidence="8" id="KW-1185">Reference proteome</keyword>
<feature type="transmembrane region" description="Helical" evidence="6">
    <location>
        <begin position="24"/>
        <end position="44"/>
    </location>
</feature>
<name>A0A292IID7_9MOLU</name>
<evidence type="ECO:0000256" key="6">
    <source>
        <dbReference type="SAM" id="Phobius"/>
    </source>
</evidence>
<dbReference type="InterPro" id="IPR050367">
    <property type="entry name" value="APC_superfamily"/>
</dbReference>
<dbReference type="KEGG" id="mamp:MAMA39_01540"/>
<dbReference type="PANTHER" id="PTHR42770">
    <property type="entry name" value="AMINO ACID TRANSPORTER-RELATED"/>
    <property type="match status" value="1"/>
</dbReference>
<feature type="transmembrane region" description="Helical" evidence="6">
    <location>
        <begin position="241"/>
        <end position="263"/>
    </location>
</feature>
<keyword evidence="5 6" id="KW-0472">Membrane</keyword>
<evidence type="ECO:0000256" key="2">
    <source>
        <dbReference type="ARBA" id="ARBA00022475"/>
    </source>
</evidence>
<organism evidence="7 8">
    <name type="scientific">Mycoplasma amphoriforme A39</name>
    <dbReference type="NCBI Taxonomy" id="572419"/>
    <lineage>
        <taxon>Bacteria</taxon>
        <taxon>Bacillati</taxon>
        <taxon>Mycoplasmatota</taxon>
        <taxon>Mollicutes</taxon>
        <taxon>Mycoplasmataceae</taxon>
        <taxon>Mycoplasma</taxon>
    </lineage>
</organism>
<evidence type="ECO:0000256" key="1">
    <source>
        <dbReference type="ARBA" id="ARBA00004651"/>
    </source>
</evidence>
<reference evidence="7 8" key="1">
    <citation type="journal article" date="2015" name="Clin. Infect. Dis.">
        <title>Genomic Investigations unmask Mycoplasma amphoriforme, a new respiratory pathogen.</title>
        <authorList>
            <person name="Gillespie S.H."/>
            <person name="Ling C.L."/>
            <person name="Oravcova K."/>
            <person name="Pinheiro M."/>
            <person name="Wells L."/>
            <person name="Bryant J.M."/>
            <person name="McHugh T.D."/>
            <person name="Bebear C."/>
            <person name="Webster D."/>
            <person name="Harris S.R."/>
            <person name="Seth-Smith H.M."/>
            <person name="Thomson N.R."/>
        </authorList>
    </citation>
    <scope>NUCLEOTIDE SEQUENCE [LARGE SCALE GENOMIC DNA]</scope>
    <source>
        <strain evidence="7 8">A39</strain>
    </source>
</reference>
<dbReference type="Proteomes" id="UP000261764">
    <property type="component" value="Chromosome I"/>
</dbReference>
<dbReference type="Gene3D" id="1.20.1740.10">
    <property type="entry name" value="Amino acid/polyamine transporter I"/>
    <property type="match status" value="1"/>
</dbReference>
<gene>
    <name evidence="7" type="ORF">MAMA39_01540</name>
</gene>